<keyword evidence="5 7" id="KW-0573">Peptidoglycan synthesis</keyword>
<feature type="compositionally biased region" description="Low complexity" evidence="9">
    <location>
        <begin position="330"/>
        <end position="349"/>
    </location>
</feature>
<keyword evidence="3" id="KW-0808">Transferase</keyword>
<feature type="active site" description="Nucleophile" evidence="7">
    <location>
        <position position="166"/>
    </location>
</feature>
<dbReference type="InterPro" id="IPR038063">
    <property type="entry name" value="Transpep_catalytic_dom"/>
</dbReference>
<feature type="compositionally biased region" description="Low complexity" evidence="9">
    <location>
        <begin position="378"/>
        <end position="394"/>
    </location>
</feature>
<feature type="active site" description="Proton donor/acceptor" evidence="7">
    <location>
        <position position="158"/>
    </location>
</feature>
<evidence type="ECO:0000256" key="5">
    <source>
        <dbReference type="ARBA" id="ARBA00022984"/>
    </source>
</evidence>
<evidence type="ECO:0000313" key="12">
    <source>
        <dbReference type="EMBL" id="SUB02881.1"/>
    </source>
</evidence>
<evidence type="ECO:0000256" key="10">
    <source>
        <dbReference type="SAM" id="SignalP"/>
    </source>
</evidence>
<dbReference type="SUPFAM" id="SSF141523">
    <property type="entry name" value="L,D-transpeptidase catalytic domain-like"/>
    <property type="match status" value="1"/>
</dbReference>
<evidence type="ECO:0000256" key="4">
    <source>
        <dbReference type="ARBA" id="ARBA00022960"/>
    </source>
</evidence>
<feature type="region of interest" description="Disordered" evidence="9">
    <location>
        <begin position="367"/>
        <end position="394"/>
    </location>
</feature>
<evidence type="ECO:0000256" key="9">
    <source>
        <dbReference type="SAM" id="MobiDB-lite"/>
    </source>
</evidence>
<dbReference type="PANTHER" id="PTHR36699:SF1">
    <property type="entry name" value="L,D-TRANSPEPTIDASE YAFK-RELATED"/>
    <property type="match status" value="1"/>
</dbReference>
<keyword evidence="6 7" id="KW-0961">Cell wall biogenesis/degradation</keyword>
<protein>
    <submittedName>
        <fullName evidence="12">Uncharacterized protein conserved in bacteria</fullName>
    </submittedName>
</protein>
<comment type="similarity">
    <text evidence="2">Belongs to the YkuD family.</text>
</comment>
<accession>A0A379A252</accession>
<evidence type="ECO:0000313" key="13">
    <source>
        <dbReference type="Proteomes" id="UP000255000"/>
    </source>
</evidence>
<name>A0A379A252_9HYPH</name>
<proteinExistence type="inferred from homology"/>
<dbReference type="PROSITE" id="PS52029">
    <property type="entry name" value="LD_TPASE"/>
    <property type="match status" value="1"/>
</dbReference>
<keyword evidence="8" id="KW-0175">Coiled coil</keyword>
<dbReference type="GO" id="GO:0008360">
    <property type="term" value="P:regulation of cell shape"/>
    <property type="evidence" value="ECO:0007669"/>
    <property type="project" value="UniProtKB-UniRule"/>
</dbReference>
<evidence type="ECO:0000256" key="8">
    <source>
        <dbReference type="SAM" id="Coils"/>
    </source>
</evidence>
<reference evidence="12 13" key="1">
    <citation type="submission" date="2018-06" db="EMBL/GenBank/DDBJ databases">
        <authorList>
            <consortium name="Pathogen Informatics"/>
            <person name="Doyle S."/>
        </authorList>
    </citation>
    <scope>NUCLEOTIDE SEQUENCE [LARGE SCALE GENOMIC DNA]</scope>
    <source>
        <strain evidence="12 13">NCTC13350</strain>
    </source>
</reference>
<feature type="domain" description="L,D-TPase catalytic" evidence="11">
    <location>
        <begin position="66"/>
        <end position="197"/>
    </location>
</feature>
<organism evidence="12 13">
    <name type="scientific">Pannonibacter phragmitetus</name>
    <dbReference type="NCBI Taxonomy" id="121719"/>
    <lineage>
        <taxon>Bacteria</taxon>
        <taxon>Pseudomonadati</taxon>
        <taxon>Pseudomonadota</taxon>
        <taxon>Alphaproteobacteria</taxon>
        <taxon>Hyphomicrobiales</taxon>
        <taxon>Stappiaceae</taxon>
        <taxon>Pannonibacter</taxon>
    </lineage>
</organism>
<evidence type="ECO:0000256" key="3">
    <source>
        <dbReference type="ARBA" id="ARBA00022679"/>
    </source>
</evidence>
<feature type="signal peptide" evidence="10">
    <location>
        <begin position="1"/>
        <end position="24"/>
    </location>
</feature>
<dbReference type="EMBL" id="UGSK01000001">
    <property type="protein sequence ID" value="SUB02881.1"/>
    <property type="molecule type" value="Genomic_DNA"/>
</dbReference>
<evidence type="ECO:0000256" key="6">
    <source>
        <dbReference type="ARBA" id="ARBA00023316"/>
    </source>
</evidence>
<dbReference type="PANTHER" id="PTHR36699">
    <property type="entry name" value="LD-TRANSPEPTIDASE"/>
    <property type="match status" value="1"/>
</dbReference>
<evidence type="ECO:0000259" key="11">
    <source>
        <dbReference type="PROSITE" id="PS52029"/>
    </source>
</evidence>
<evidence type="ECO:0000256" key="7">
    <source>
        <dbReference type="PROSITE-ProRule" id="PRU01373"/>
    </source>
</evidence>
<feature type="chain" id="PRO_5016631932" evidence="10">
    <location>
        <begin position="25"/>
        <end position="450"/>
    </location>
</feature>
<dbReference type="GO" id="GO:0016740">
    <property type="term" value="F:transferase activity"/>
    <property type="evidence" value="ECO:0007669"/>
    <property type="project" value="UniProtKB-KW"/>
</dbReference>
<gene>
    <name evidence="12" type="ORF">NCTC13350_03855</name>
</gene>
<dbReference type="GO" id="GO:0004180">
    <property type="term" value="F:carboxypeptidase activity"/>
    <property type="evidence" value="ECO:0007669"/>
    <property type="project" value="UniProtKB-ARBA"/>
</dbReference>
<evidence type="ECO:0000256" key="2">
    <source>
        <dbReference type="ARBA" id="ARBA00005992"/>
    </source>
</evidence>
<dbReference type="Proteomes" id="UP000255000">
    <property type="component" value="Unassembled WGS sequence"/>
</dbReference>
<sequence>MGMIAFPKPTARKVIRLAGALALAALLAGCQSGDEYVAFGPKHLREVRPAIKAKFTELKMDARSPILIRIFKEESTLEVWKQNREGRFALLETFEICKWSGELGPKVKEGDRQAPEGFYEITPGLMNPNSSYHLAFNMGFPNAYDRSHNRTGTHLMVHGACSSRGCYAMTDPQIEDIYALARDSFKGGQRSFQVQAFPFRMTAENMARHNDSPHMDFWRMLKVGYDHFEVTKQTPKIDVCEKQYVFNATPLMANVPFRATAQCPAYEVPQAIRVAVEAKQKKDAEAFQVAMANIREEAEREQRAKERAAMIAAIVNPKFGSDDKPEEAAQDAPAEPATAEAPAGAPAAPGSTGGVFASLFASKPAQTPVAAEQAPGQPAETVASTAAATPPASPAAADVTATAFAPEAQAAEQKPGFFKRWLSFGSSEEEDATPPQVDLTTVATAPKVKP</sequence>
<dbReference type="GO" id="GO:0071555">
    <property type="term" value="P:cell wall organization"/>
    <property type="evidence" value="ECO:0007669"/>
    <property type="project" value="UniProtKB-UniRule"/>
</dbReference>
<feature type="coiled-coil region" evidence="8">
    <location>
        <begin position="284"/>
        <end position="311"/>
    </location>
</feature>
<dbReference type="AlphaFoldDB" id="A0A379A252"/>
<feature type="region of interest" description="Disordered" evidence="9">
    <location>
        <begin position="316"/>
        <end position="350"/>
    </location>
</feature>
<comment type="pathway">
    <text evidence="1 7">Cell wall biogenesis; peptidoglycan biosynthesis.</text>
</comment>
<keyword evidence="4 7" id="KW-0133">Cell shape</keyword>
<dbReference type="Pfam" id="PF03734">
    <property type="entry name" value="YkuD"/>
    <property type="match status" value="1"/>
</dbReference>
<dbReference type="GO" id="GO:0009252">
    <property type="term" value="P:peptidoglycan biosynthetic process"/>
    <property type="evidence" value="ECO:0007669"/>
    <property type="project" value="UniProtKB-KW"/>
</dbReference>
<keyword evidence="10" id="KW-0732">Signal</keyword>
<dbReference type="InterPro" id="IPR005490">
    <property type="entry name" value="LD_TPept_cat_dom"/>
</dbReference>
<evidence type="ECO:0000256" key="1">
    <source>
        <dbReference type="ARBA" id="ARBA00004752"/>
    </source>
</evidence>